<dbReference type="GO" id="GO:0007165">
    <property type="term" value="P:signal transduction"/>
    <property type="evidence" value="ECO:0007669"/>
    <property type="project" value="InterPro"/>
</dbReference>
<organism evidence="7">
    <name type="scientific">Prunus dulcis</name>
    <name type="common">Almond</name>
    <name type="synonym">Amygdalus dulcis</name>
    <dbReference type="NCBI Taxonomy" id="3755"/>
    <lineage>
        <taxon>Eukaryota</taxon>
        <taxon>Viridiplantae</taxon>
        <taxon>Streptophyta</taxon>
        <taxon>Embryophyta</taxon>
        <taxon>Tracheophyta</taxon>
        <taxon>Spermatophyta</taxon>
        <taxon>Magnoliopsida</taxon>
        <taxon>eudicotyledons</taxon>
        <taxon>Gunneridae</taxon>
        <taxon>Pentapetalae</taxon>
        <taxon>rosids</taxon>
        <taxon>fabids</taxon>
        <taxon>Rosales</taxon>
        <taxon>Rosaceae</taxon>
        <taxon>Amygdaloideae</taxon>
        <taxon>Amygdaleae</taxon>
        <taxon>Prunus</taxon>
    </lineage>
</organism>
<dbReference type="PANTHER" id="PTHR11017:SF578">
    <property type="entry name" value="ADP-RIBOSYL CYCLASE_CYCLIC ADP-RIBOSE HYDROLASE"/>
    <property type="match status" value="1"/>
</dbReference>
<dbReference type="GO" id="GO:0043531">
    <property type="term" value="F:ADP binding"/>
    <property type="evidence" value="ECO:0007669"/>
    <property type="project" value="InterPro"/>
</dbReference>
<keyword evidence="2" id="KW-0677">Repeat</keyword>
<keyword evidence="4" id="KW-0520">NAD</keyword>
<dbReference type="InterPro" id="IPR027417">
    <property type="entry name" value="P-loop_NTPase"/>
</dbReference>
<dbReference type="InterPro" id="IPR044974">
    <property type="entry name" value="Disease_R_plants"/>
</dbReference>
<evidence type="ECO:0000259" key="6">
    <source>
        <dbReference type="PROSITE" id="PS50104"/>
    </source>
</evidence>
<evidence type="ECO:0000256" key="1">
    <source>
        <dbReference type="ARBA" id="ARBA00022614"/>
    </source>
</evidence>
<sequence>MGSRARQSHRLEFMDSITTEEGSSSSSSTDGWKYDVFLSFRGEDTRYSFTDHLHSSLVRKGIHTFIDDGLVRGEEISQALLKAIEGSMISLIIFSENYASSKWCLDELAHIMQCKKSNQQMVIPIFYKVHPSDLRHQTGCFGKALASHECNFKDDPEKVIRWKAALTEAANLSGWHLTSGSESVLIDSIVKDISLRVLNDTGNFYVADHPVGIKSRVGQVNYLLRLGVEDIRMTTIARAVYNSIAHVFEGCCFLENVREESMQHGGLVKLQNIILSKILGGKELEVATVHEGINVIKKRLSKKRVLIVVDDVNQVDQLKKLVGRCDWFGFGSRIIITTRDKHLLTAHQVNLIYNVKELDDHEALDLFSANAFQGKDDFQMIIAVCSRPSLSSDNFRFTSLWWKYGGIARCNRWLQKIPNPDIQETLKISYNSLEDPVKEVFLDIACFFKGENKDHVIQILEGCGLNPEYGIKVLKDKALINVNEENYIWIHDLLEEMGKEIVRQESPFEPEYRSRLWYHEDVDHVLTKCIGTNKTRSIMVELPPGDGIRLSASSFSKMINLKLLIIYGNAQFSGEDAFLPNELRFIDWPEFSSSYLPFDSNPKKLVKLNMPRGCMSRLGNGFKSMENLKYMHFESCKFLIEFPDASGFPNLKDLNLNNCTSLVTVHDSVGFLNNLVALSLMGCDKLKFFPLRIALKSAKYICLRDCRSLKYFPEIVEKMECIIVLDLSYTAITELPSSIGYLVGLEVLTLEGCENLTNMPCSIYELQHLTSVSLYGCRNLVKFPKWSAESLPGNSNVSPDLWYLNLGGCKSLEEIPELPPKMERVHAADCVSLERFANFSNILEQKGEQMIECVTLFNCEKLCDNLARDLSKNQSISLNKVSLCSVIFSSQQSPFDIVFPGSEVPKWFSHREDLYNESDKSEFSFEIPPHLNLENGGLAICAVVEISQKGKQISQREKGEEISQKEKEVSQKGKEISQKGKEIGQKEKEISQKGKEIDQKSVKITQSNFGRCHLTTGVDINGQTDVAPHSSLLRPFKDQVSTCRVIISGNVGGVTGGMKVVLPVDNHTKEIF</sequence>
<evidence type="ECO:0000313" key="7">
    <source>
        <dbReference type="EMBL" id="BBH09476.1"/>
    </source>
</evidence>
<proteinExistence type="predicted"/>
<dbReference type="FunFam" id="3.40.50.10140:FF:000007">
    <property type="entry name" value="Disease resistance protein (TIR-NBS-LRR class)"/>
    <property type="match status" value="1"/>
</dbReference>
<dbReference type="EMBL" id="AP019304">
    <property type="protein sequence ID" value="BBH09476.1"/>
    <property type="molecule type" value="Genomic_DNA"/>
</dbReference>
<dbReference type="InterPro" id="IPR058546">
    <property type="entry name" value="RPS4B/Roq1-like_LRR"/>
</dbReference>
<evidence type="ECO:0000256" key="5">
    <source>
        <dbReference type="SAM" id="MobiDB-lite"/>
    </source>
</evidence>
<dbReference type="InterPro" id="IPR002182">
    <property type="entry name" value="NB-ARC"/>
</dbReference>
<dbReference type="SMART" id="SM00255">
    <property type="entry name" value="TIR"/>
    <property type="match status" value="1"/>
</dbReference>
<dbReference type="InterPro" id="IPR035897">
    <property type="entry name" value="Toll_tir_struct_dom_sf"/>
</dbReference>
<dbReference type="SUPFAM" id="SSF52540">
    <property type="entry name" value="P-loop containing nucleoside triphosphate hydrolases"/>
    <property type="match status" value="1"/>
</dbReference>
<dbReference type="AlphaFoldDB" id="A0A4Y1S0C2"/>
<dbReference type="Pfam" id="PF23282">
    <property type="entry name" value="WHD_ROQ1"/>
    <property type="match status" value="1"/>
</dbReference>
<dbReference type="PROSITE" id="PS50104">
    <property type="entry name" value="TIR"/>
    <property type="match status" value="1"/>
</dbReference>
<dbReference type="Pfam" id="PF23286">
    <property type="entry name" value="LRR_13"/>
    <property type="match status" value="1"/>
</dbReference>
<keyword evidence="3" id="KW-0611">Plant defense</keyword>
<dbReference type="InterPro" id="IPR032675">
    <property type="entry name" value="LRR_dom_sf"/>
</dbReference>
<feature type="domain" description="TIR" evidence="6">
    <location>
        <begin position="32"/>
        <end position="197"/>
    </location>
</feature>
<feature type="region of interest" description="Disordered" evidence="5">
    <location>
        <begin position="954"/>
        <end position="991"/>
    </location>
</feature>
<dbReference type="PANTHER" id="PTHR11017">
    <property type="entry name" value="LEUCINE-RICH REPEAT-CONTAINING PROTEIN"/>
    <property type="match status" value="1"/>
</dbReference>
<protein>
    <submittedName>
        <fullName evidence="7">Disease resistance protein TIR-NBS-LRR class family</fullName>
    </submittedName>
</protein>
<keyword evidence="1" id="KW-0433">Leucine-rich repeat</keyword>
<name>A0A4Y1S0C2_PRUDU</name>
<reference evidence="7" key="1">
    <citation type="journal article" date="2019" name="Science">
        <title>Mutation of a bHLH transcription factor allowed almond domestication.</title>
        <authorList>
            <person name="Sanchez-Perez R."/>
            <person name="Pavan S."/>
            <person name="Mazzeo R."/>
            <person name="Moldovan C."/>
            <person name="Aiese Cigliano R."/>
            <person name="Del Cueto J."/>
            <person name="Ricciardi F."/>
            <person name="Lotti C."/>
            <person name="Ricciardi L."/>
            <person name="Dicenta F."/>
            <person name="Lopez-Marques R.L."/>
            <person name="Lindberg Moller B."/>
        </authorList>
    </citation>
    <scope>NUCLEOTIDE SEQUENCE</scope>
</reference>
<dbReference type="InterPro" id="IPR000157">
    <property type="entry name" value="TIR_dom"/>
</dbReference>
<dbReference type="InterPro" id="IPR058192">
    <property type="entry name" value="WHD_ROQ1-like"/>
</dbReference>
<evidence type="ECO:0000256" key="4">
    <source>
        <dbReference type="ARBA" id="ARBA00023027"/>
    </source>
</evidence>
<dbReference type="Gene3D" id="3.80.10.10">
    <property type="entry name" value="Ribonuclease Inhibitor"/>
    <property type="match status" value="2"/>
</dbReference>
<dbReference type="Gene3D" id="3.40.50.300">
    <property type="entry name" value="P-loop containing nucleotide triphosphate hydrolases"/>
    <property type="match status" value="1"/>
</dbReference>
<dbReference type="Pfam" id="PF00931">
    <property type="entry name" value="NB-ARC"/>
    <property type="match status" value="1"/>
</dbReference>
<dbReference type="SUPFAM" id="SSF52200">
    <property type="entry name" value="Toll/Interleukin receptor TIR domain"/>
    <property type="match status" value="1"/>
</dbReference>
<dbReference type="Pfam" id="PF01582">
    <property type="entry name" value="TIR"/>
    <property type="match status" value="1"/>
</dbReference>
<gene>
    <name evidence="7" type="ORF">Prudu_021982</name>
</gene>
<accession>A0A4Y1S0C2</accession>
<evidence type="ECO:0000256" key="2">
    <source>
        <dbReference type="ARBA" id="ARBA00022737"/>
    </source>
</evidence>
<dbReference type="Gene3D" id="3.40.50.10140">
    <property type="entry name" value="Toll/interleukin-1 receptor homology (TIR) domain"/>
    <property type="match status" value="1"/>
</dbReference>
<dbReference type="SUPFAM" id="SSF52058">
    <property type="entry name" value="L domain-like"/>
    <property type="match status" value="1"/>
</dbReference>
<evidence type="ECO:0000256" key="3">
    <source>
        <dbReference type="ARBA" id="ARBA00022821"/>
    </source>
</evidence>
<dbReference type="GO" id="GO:0006952">
    <property type="term" value="P:defense response"/>
    <property type="evidence" value="ECO:0007669"/>
    <property type="project" value="InterPro"/>
</dbReference>